<proteinExistence type="predicted"/>
<evidence type="ECO:0000256" key="3">
    <source>
        <dbReference type="SAM" id="SignalP"/>
    </source>
</evidence>
<keyword evidence="2" id="KW-1133">Transmembrane helix</keyword>
<protein>
    <submittedName>
        <fullName evidence="4">Uncharacterized protein</fullName>
    </submittedName>
</protein>
<keyword evidence="2" id="KW-0812">Transmembrane</keyword>
<feature type="transmembrane region" description="Helical" evidence="2">
    <location>
        <begin position="225"/>
        <end position="258"/>
    </location>
</feature>
<organism evidence="4 5">
    <name type="scientific">Periconia digitata</name>
    <dbReference type="NCBI Taxonomy" id="1303443"/>
    <lineage>
        <taxon>Eukaryota</taxon>
        <taxon>Fungi</taxon>
        <taxon>Dikarya</taxon>
        <taxon>Ascomycota</taxon>
        <taxon>Pezizomycotina</taxon>
        <taxon>Dothideomycetes</taxon>
        <taxon>Pleosporomycetidae</taxon>
        <taxon>Pleosporales</taxon>
        <taxon>Massarineae</taxon>
        <taxon>Periconiaceae</taxon>
        <taxon>Periconia</taxon>
    </lineage>
</organism>
<sequence>MWVHTTPPAVLVGAVALSLLTTSVNAKPFPVEDARQLQNATELERRQQVCPQGSTACGWYGQICCTSSQTCSENAAGEAICIAGATAESNGGNNGQWTVFTSYYTATDLVTRTSVFSSYIGGAPAGSTPQPTASCGASQTQCSSVCCDEGYHCDKPGVCKPGASGIVNPSAPLRPTSSTLIVITATGSPTTTLPFSTPIATGAAGEPIEMEGGGGGLSGGAIAGIVIGVIVGIILLLLICFYCCAKAAFDSVLALIGLGGKRRRKHEESTYIEEHHHHGGSAAAGGGRWYGQGSSRPSRPPKEKKGGMGNLLGVGAGLAGLAAVLGMKRKHDQRHDEKSNISSSYYSYSDYTSASSASSDDRRTRNTRHSSRR</sequence>
<dbReference type="Proteomes" id="UP001152607">
    <property type="component" value="Unassembled WGS sequence"/>
</dbReference>
<keyword evidence="2" id="KW-0472">Membrane</keyword>
<feature type="chain" id="PRO_5040749368" evidence="3">
    <location>
        <begin position="27"/>
        <end position="373"/>
    </location>
</feature>
<gene>
    <name evidence="4" type="ORF">PDIGIT_LOCUS1866</name>
</gene>
<dbReference type="PANTHER" id="PTHR16861">
    <property type="entry name" value="GLYCOPROTEIN 38"/>
    <property type="match status" value="1"/>
</dbReference>
<feature type="region of interest" description="Disordered" evidence="1">
    <location>
        <begin position="269"/>
        <end position="307"/>
    </location>
</feature>
<evidence type="ECO:0000256" key="2">
    <source>
        <dbReference type="SAM" id="Phobius"/>
    </source>
</evidence>
<dbReference type="OrthoDB" id="5425848at2759"/>
<keyword evidence="5" id="KW-1185">Reference proteome</keyword>
<name>A0A9W4U707_9PLEO</name>
<keyword evidence="3" id="KW-0732">Signal</keyword>
<feature type="region of interest" description="Disordered" evidence="1">
    <location>
        <begin position="350"/>
        <end position="373"/>
    </location>
</feature>
<evidence type="ECO:0000256" key="1">
    <source>
        <dbReference type="SAM" id="MobiDB-lite"/>
    </source>
</evidence>
<feature type="signal peptide" evidence="3">
    <location>
        <begin position="1"/>
        <end position="26"/>
    </location>
</feature>
<accession>A0A9W4U707</accession>
<dbReference type="EMBL" id="CAOQHR010000001">
    <property type="protein sequence ID" value="CAI6274661.1"/>
    <property type="molecule type" value="Genomic_DNA"/>
</dbReference>
<reference evidence="4" key="1">
    <citation type="submission" date="2023-01" db="EMBL/GenBank/DDBJ databases">
        <authorList>
            <person name="Van Ghelder C."/>
            <person name="Rancurel C."/>
        </authorList>
    </citation>
    <scope>NUCLEOTIDE SEQUENCE</scope>
    <source>
        <strain evidence="4">CNCM I-4278</strain>
    </source>
</reference>
<evidence type="ECO:0000313" key="4">
    <source>
        <dbReference type="EMBL" id="CAI6274661.1"/>
    </source>
</evidence>
<evidence type="ECO:0000313" key="5">
    <source>
        <dbReference type="Proteomes" id="UP001152607"/>
    </source>
</evidence>
<dbReference type="PANTHER" id="PTHR16861:SF10">
    <property type="entry name" value="MID2 DOMAIN-CONTAINING PROTEIN"/>
    <property type="match status" value="1"/>
</dbReference>
<comment type="caution">
    <text evidence="4">The sequence shown here is derived from an EMBL/GenBank/DDBJ whole genome shotgun (WGS) entry which is preliminary data.</text>
</comment>
<dbReference type="AlphaFoldDB" id="A0A9W4U707"/>